<name>A0ABN2BQZ5_9ACTN</name>
<dbReference type="SMART" id="SM00530">
    <property type="entry name" value="HTH_XRE"/>
    <property type="match status" value="1"/>
</dbReference>
<dbReference type="InterPro" id="IPR001387">
    <property type="entry name" value="Cro/C1-type_HTH"/>
</dbReference>
<dbReference type="Gene3D" id="1.10.260.40">
    <property type="entry name" value="lambda repressor-like DNA-binding domains"/>
    <property type="match status" value="1"/>
</dbReference>
<gene>
    <name evidence="4" type="ORF">GCM10009788_55260</name>
</gene>
<dbReference type="CDD" id="cd02209">
    <property type="entry name" value="cupin_XRE_C"/>
    <property type="match status" value="1"/>
</dbReference>
<keyword evidence="1" id="KW-0238">DNA-binding</keyword>
<accession>A0ABN2BQZ5</accession>
<protein>
    <submittedName>
        <fullName evidence="4">Cupin domain-containing protein</fullName>
    </submittedName>
</protein>
<feature type="domain" description="HTH cro/C1-type" evidence="3">
    <location>
        <begin position="20"/>
        <end position="74"/>
    </location>
</feature>
<dbReference type="SUPFAM" id="SSF51182">
    <property type="entry name" value="RmlC-like cupins"/>
    <property type="match status" value="1"/>
</dbReference>
<proteinExistence type="predicted"/>
<dbReference type="InterPro" id="IPR014710">
    <property type="entry name" value="RmlC-like_jellyroll"/>
</dbReference>
<dbReference type="Pfam" id="PF01381">
    <property type="entry name" value="HTH_3"/>
    <property type="match status" value="1"/>
</dbReference>
<dbReference type="Gene3D" id="2.60.120.10">
    <property type="entry name" value="Jelly Rolls"/>
    <property type="match status" value="1"/>
</dbReference>
<dbReference type="SUPFAM" id="SSF47413">
    <property type="entry name" value="lambda repressor-like DNA-binding domains"/>
    <property type="match status" value="1"/>
</dbReference>
<keyword evidence="5" id="KW-1185">Reference proteome</keyword>
<sequence>MTSSEPVDGAAPVDLIGPNVRAAREAQGMSLRELARRIGVSPSFISQLERNKANASVGTLYALVDVLGLSIDQLMAEQGPGTEQPAGGRASGAPARGFRVDQPLQPAEGRARIQFPGVVWERLTQAADPQVDFLHVTYAPGSASCPEEDMMRHGGHEYGFVVSGSLTVQVGFESYAMTAGDAITFDSMTPHRLSNDGTGDCVAIWVVVGRRDDVRGHDVPVPPGSVTHLPSLSS</sequence>
<dbReference type="InterPro" id="IPR050807">
    <property type="entry name" value="TransReg_Diox_bact_type"/>
</dbReference>
<dbReference type="Proteomes" id="UP001500842">
    <property type="component" value="Unassembled WGS sequence"/>
</dbReference>
<dbReference type="Pfam" id="PF07883">
    <property type="entry name" value="Cupin_2"/>
    <property type="match status" value="1"/>
</dbReference>
<dbReference type="PROSITE" id="PS50943">
    <property type="entry name" value="HTH_CROC1"/>
    <property type="match status" value="1"/>
</dbReference>
<dbReference type="PANTHER" id="PTHR46797">
    <property type="entry name" value="HTH-TYPE TRANSCRIPTIONAL REGULATOR"/>
    <property type="match status" value="1"/>
</dbReference>
<organism evidence="4 5">
    <name type="scientific">Nocardioides humi</name>
    <dbReference type="NCBI Taxonomy" id="449461"/>
    <lineage>
        <taxon>Bacteria</taxon>
        <taxon>Bacillati</taxon>
        <taxon>Actinomycetota</taxon>
        <taxon>Actinomycetes</taxon>
        <taxon>Propionibacteriales</taxon>
        <taxon>Nocardioidaceae</taxon>
        <taxon>Nocardioides</taxon>
    </lineage>
</organism>
<dbReference type="CDD" id="cd00093">
    <property type="entry name" value="HTH_XRE"/>
    <property type="match status" value="1"/>
</dbReference>
<evidence type="ECO:0000259" key="3">
    <source>
        <dbReference type="PROSITE" id="PS50943"/>
    </source>
</evidence>
<dbReference type="InterPro" id="IPR013096">
    <property type="entry name" value="Cupin_2"/>
</dbReference>
<comment type="caution">
    <text evidence="4">The sequence shown here is derived from an EMBL/GenBank/DDBJ whole genome shotgun (WGS) entry which is preliminary data.</text>
</comment>
<feature type="region of interest" description="Disordered" evidence="2">
    <location>
        <begin position="78"/>
        <end position="99"/>
    </location>
</feature>
<dbReference type="InterPro" id="IPR010982">
    <property type="entry name" value="Lambda_DNA-bd_dom_sf"/>
</dbReference>
<dbReference type="InterPro" id="IPR011051">
    <property type="entry name" value="RmlC_Cupin_sf"/>
</dbReference>
<dbReference type="EMBL" id="BAAAOR010000041">
    <property type="protein sequence ID" value="GAA1545846.1"/>
    <property type="molecule type" value="Genomic_DNA"/>
</dbReference>
<dbReference type="PANTHER" id="PTHR46797:SF1">
    <property type="entry name" value="METHYLPHOSPHONATE SYNTHASE"/>
    <property type="match status" value="1"/>
</dbReference>
<reference evidence="4 5" key="1">
    <citation type="journal article" date="2019" name="Int. J. Syst. Evol. Microbiol.">
        <title>The Global Catalogue of Microorganisms (GCM) 10K type strain sequencing project: providing services to taxonomists for standard genome sequencing and annotation.</title>
        <authorList>
            <consortium name="The Broad Institute Genomics Platform"/>
            <consortium name="The Broad Institute Genome Sequencing Center for Infectious Disease"/>
            <person name="Wu L."/>
            <person name="Ma J."/>
        </authorList>
    </citation>
    <scope>NUCLEOTIDE SEQUENCE [LARGE SCALE GENOMIC DNA]</scope>
    <source>
        <strain evidence="4 5">JCM 14942</strain>
    </source>
</reference>
<evidence type="ECO:0000256" key="2">
    <source>
        <dbReference type="SAM" id="MobiDB-lite"/>
    </source>
</evidence>
<evidence type="ECO:0000313" key="4">
    <source>
        <dbReference type="EMBL" id="GAA1545846.1"/>
    </source>
</evidence>
<evidence type="ECO:0000256" key="1">
    <source>
        <dbReference type="ARBA" id="ARBA00023125"/>
    </source>
</evidence>
<evidence type="ECO:0000313" key="5">
    <source>
        <dbReference type="Proteomes" id="UP001500842"/>
    </source>
</evidence>
<feature type="compositionally biased region" description="Low complexity" evidence="2">
    <location>
        <begin position="85"/>
        <end position="97"/>
    </location>
</feature>
<dbReference type="RefSeq" id="WP_141005639.1">
    <property type="nucleotide sequence ID" value="NZ_BAAAOR010000041.1"/>
</dbReference>